<evidence type="ECO:0000313" key="2">
    <source>
        <dbReference type="Proteomes" id="UP000722125"/>
    </source>
</evidence>
<keyword evidence="2" id="KW-1185">Reference proteome</keyword>
<sequence>MMTLEDRKAGFWWQVGRPCRAVGRGVRRVWSVLDFLEFLGLIARGVARMLRRMASLFDDWF</sequence>
<accession>A0ABS5TXP2</accession>
<protein>
    <submittedName>
        <fullName evidence="1">Uncharacterized protein</fullName>
    </submittedName>
</protein>
<dbReference type="EMBL" id="JAHBOH010000001">
    <property type="protein sequence ID" value="MBT0993864.1"/>
    <property type="molecule type" value="Genomic_DNA"/>
</dbReference>
<organism evidence="1 2">
    <name type="scientific">Cellulomonas fulva</name>
    <dbReference type="NCBI Taxonomy" id="2835530"/>
    <lineage>
        <taxon>Bacteria</taxon>
        <taxon>Bacillati</taxon>
        <taxon>Actinomycetota</taxon>
        <taxon>Actinomycetes</taxon>
        <taxon>Micrococcales</taxon>
        <taxon>Cellulomonadaceae</taxon>
        <taxon>Cellulomonas</taxon>
    </lineage>
</organism>
<comment type="caution">
    <text evidence="1">The sequence shown here is derived from an EMBL/GenBank/DDBJ whole genome shotgun (WGS) entry which is preliminary data.</text>
</comment>
<evidence type="ECO:0000313" key="1">
    <source>
        <dbReference type="EMBL" id="MBT0993864.1"/>
    </source>
</evidence>
<dbReference type="RefSeq" id="WP_214348125.1">
    <property type="nucleotide sequence ID" value="NZ_JAHBOH010000001.1"/>
</dbReference>
<name>A0ABS5TXP2_9CELL</name>
<gene>
    <name evidence="1" type="ORF">KIN34_06135</name>
</gene>
<reference evidence="1 2" key="1">
    <citation type="submission" date="2021-05" db="EMBL/GenBank/DDBJ databases">
        <title>Description of Cellulomonas sp. DKR-3 sp. nov.</title>
        <authorList>
            <person name="Dahal R.H."/>
            <person name="Chaudhary D.K."/>
        </authorList>
    </citation>
    <scope>NUCLEOTIDE SEQUENCE [LARGE SCALE GENOMIC DNA]</scope>
    <source>
        <strain evidence="1 2">DKR-3</strain>
    </source>
</reference>
<proteinExistence type="predicted"/>
<dbReference type="Proteomes" id="UP000722125">
    <property type="component" value="Unassembled WGS sequence"/>
</dbReference>